<dbReference type="PANTHER" id="PTHR24223">
    <property type="entry name" value="ATP-BINDING CASSETTE SUB-FAMILY C"/>
    <property type="match status" value="1"/>
</dbReference>
<feature type="transmembrane region" description="Helical" evidence="12">
    <location>
        <begin position="1228"/>
        <end position="1248"/>
    </location>
</feature>
<dbReference type="InterPro" id="IPR050173">
    <property type="entry name" value="ABC_transporter_C-like"/>
</dbReference>
<dbReference type="FunFam" id="3.40.50.300:FF:000825">
    <property type="entry name" value="ABC bile acid transporter"/>
    <property type="match status" value="1"/>
</dbReference>
<feature type="transmembrane region" description="Helical" evidence="12">
    <location>
        <begin position="306"/>
        <end position="323"/>
    </location>
</feature>
<gene>
    <name evidence="15" type="ORF">QBC33DRAFT_451978</name>
</gene>
<keyword evidence="15" id="KW-0378">Hydrolase</keyword>
<evidence type="ECO:0000256" key="1">
    <source>
        <dbReference type="ARBA" id="ARBA00004141"/>
    </source>
</evidence>
<evidence type="ECO:0000256" key="7">
    <source>
        <dbReference type="ARBA" id="ARBA00022840"/>
    </source>
</evidence>
<dbReference type="PANTHER" id="PTHR24223:SF456">
    <property type="entry name" value="MULTIDRUG RESISTANCE-ASSOCIATED PROTEIN LETHAL(2)03659"/>
    <property type="match status" value="1"/>
</dbReference>
<feature type="transmembrane region" description="Helical" evidence="12">
    <location>
        <begin position="420"/>
        <end position="438"/>
    </location>
</feature>
<dbReference type="InterPro" id="IPR003593">
    <property type="entry name" value="AAA+_ATPase"/>
</dbReference>
<dbReference type="InterPro" id="IPR027417">
    <property type="entry name" value="P-loop_NTPase"/>
</dbReference>
<dbReference type="InterPro" id="IPR003439">
    <property type="entry name" value="ABC_transporter-like_ATP-bd"/>
</dbReference>
<protein>
    <submittedName>
        <fullName evidence="15">P-loop containing nucleoside triphosphate hydrolase protein</fullName>
    </submittedName>
</protein>
<evidence type="ECO:0000256" key="5">
    <source>
        <dbReference type="ARBA" id="ARBA00022737"/>
    </source>
</evidence>
<evidence type="ECO:0000256" key="3">
    <source>
        <dbReference type="ARBA" id="ARBA00022448"/>
    </source>
</evidence>
<keyword evidence="3" id="KW-0813">Transport</keyword>
<dbReference type="RefSeq" id="XP_060283338.1">
    <property type="nucleotide sequence ID" value="XM_060424633.1"/>
</dbReference>
<reference evidence="15" key="1">
    <citation type="submission" date="2023-06" db="EMBL/GenBank/DDBJ databases">
        <title>Genome-scale phylogeny and comparative genomics of the fungal order Sordariales.</title>
        <authorList>
            <consortium name="Lawrence Berkeley National Laboratory"/>
            <person name="Hensen N."/>
            <person name="Bonometti L."/>
            <person name="Westerberg I."/>
            <person name="Brannstrom I.O."/>
            <person name="Guillou S."/>
            <person name="Cros-Aarteil S."/>
            <person name="Calhoun S."/>
            <person name="Haridas S."/>
            <person name="Kuo A."/>
            <person name="Mondo S."/>
            <person name="Pangilinan J."/>
            <person name="Riley R."/>
            <person name="Labutti K."/>
            <person name="Andreopoulos B."/>
            <person name="Lipzen A."/>
            <person name="Chen C."/>
            <person name="Yanf M."/>
            <person name="Daum C."/>
            <person name="Ng V."/>
            <person name="Clum A."/>
            <person name="Steindorff A."/>
            <person name="Ohm R."/>
            <person name="Martin F."/>
            <person name="Silar P."/>
            <person name="Natvig D."/>
            <person name="Lalanne C."/>
            <person name="Gautier V."/>
            <person name="Ament-Velasquez S.L."/>
            <person name="Kruys A."/>
            <person name="Hutchinson M.I."/>
            <person name="Powell A.J."/>
            <person name="Barry K."/>
            <person name="Miller A.N."/>
            <person name="Grigoriev I.V."/>
            <person name="Debuchy R."/>
            <person name="Gladieux P."/>
            <person name="Thoren M.H."/>
            <person name="Johannesson H."/>
        </authorList>
    </citation>
    <scope>NUCLEOTIDE SEQUENCE</scope>
    <source>
        <strain evidence="15">8032-3</strain>
    </source>
</reference>
<feature type="domain" description="ABC transporter" evidence="13">
    <location>
        <begin position="1290"/>
        <end position="1550"/>
    </location>
</feature>
<dbReference type="SUPFAM" id="SSF52540">
    <property type="entry name" value="P-loop containing nucleoside triphosphate hydrolases"/>
    <property type="match status" value="2"/>
</dbReference>
<evidence type="ECO:0000256" key="2">
    <source>
        <dbReference type="ARBA" id="ARBA00009726"/>
    </source>
</evidence>
<dbReference type="PROSITE" id="PS50929">
    <property type="entry name" value="ABC_TM1F"/>
    <property type="match status" value="2"/>
</dbReference>
<dbReference type="CDD" id="cd03250">
    <property type="entry name" value="ABCC_MRP_domain1"/>
    <property type="match status" value="1"/>
</dbReference>
<dbReference type="SUPFAM" id="SSF90123">
    <property type="entry name" value="ABC transporter transmembrane region"/>
    <property type="match status" value="2"/>
</dbReference>
<dbReference type="InterPro" id="IPR011527">
    <property type="entry name" value="ABC1_TM_dom"/>
</dbReference>
<feature type="transmembrane region" description="Helical" evidence="12">
    <location>
        <begin position="444"/>
        <end position="462"/>
    </location>
</feature>
<dbReference type="CDD" id="cd18604">
    <property type="entry name" value="ABC_6TM_VMR1_D2_like"/>
    <property type="match status" value="1"/>
</dbReference>
<dbReference type="GO" id="GO:0140359">
    <property type="term" value="F:ABC-type transporter activity"/>
    <property type="evidence" value="ECO:0007669"/>
    <property type="project" value="InterPro"/>
</dbReference>
<feature type="domain" description="ABC transmembrane type-1" evidence="14">
    <location>
        <begin position="402"/>
        <end position="585"/>
    </location>
</feature>
<feature type="transmembrane region" description="Helical" evidence="12">
    <location>
        <begin position="6"/>
        <end position="31"/>
    </location>
</feature>
<dbReference type="PROSITE" id="PS50893">
    <property type="entry name" value="ABC_TRANSPORTER_2"/>
    <property type="match status" value="2"/>
</dbReference>
<evidence type="ECO:0000256" key="10">
    <source>
        <dbReference type="ARBA" id="ARBA00023180"/>
    </source>
</evidence>
<keyword evidence="9 12" id="KW-0472">Membrane</keyword>
<feature type="transmembrane region" description="Helical" evidence="12">
    <location>
        <begin position="1088"/>
        <end position="1109"/>
    </location>
</feature>
<evidence type="ECO:0000256" key="11">
    <source>
        <dbReference type="SAM" id="MobiDB-lite"/>
    </source>
</evidence>
<dbReference type="GO" id="GO:0005524">
    <property type="term" value="F:ATP binding"/>
    <property type="evidence" value="ECO:0007669"/>
    <property type="project" value="UniProtKB-KW"/>
</dbReference>
<evidence type="ECO:0000259" key="13">
    <source>
        <dbReference type="PROSITE" id="PS50893"/>
    </source>
</evidence>
<feature type="transmembrane region" description="Helical" evidence="12">
    <location>
        <begin position="1204"/>
        <end position="1222"/>
    </location>
</feature>
<dbReference type="CDD" id="cd03244">
    <property type="entry name" value="ABCC_MRP_domain2"/>
    <property type="match status" value="1"/>
</dbReference>
<dbReference type="Pfam" id="PF00664">
    <property type="entry name" value="ABC_membrane"/>
    <property type="match status" value="2"/>
</dbReference>
<feature type="region of interest" description="Disordered" evidence="11">
    <location>
        <begin position="878"/>
        <end position="897"/>
    </location>
</feature>
<dbReference type="Proteomes" id="UP001244011">
    <property type="component" value="Unassembled WGS sequence"/>
</dbReference>
<keyword evidence="6" id="KW-0547">Nucleotide-binding</keyword>
<dbReference type="FunFam" id="1.20.1560.10:FF:000092">
    <property type="entry name" value="ABC bile acid transporter"/>
    <property type="match status" value="1"/>
</dbReference>
<feature type="transmembrane region" description="Helical" evidence="12">
    <location>
        <begin position="159"/>
        <end position="179"/>
    </location>
</feature>
<evidence type="ECO:0000313" key="16">
    <source>
        <dbReference type="Proteomes" id="UP001244011"/>
    </source>
</evidence>
<feature type="transmembrane region" description="Helical" evidence="12">
    <location>
        <begin position="544"/>
        <end position="566"/>
    </location>
</feature>
<feature type="transmembrane region" description="Helical" evidence="12">
    <location>
        <begin position="66"/>
        <end position="85"/>
    </location>
</feature>
<keyword evidence="16" id="KW-1185">Reference proteome</keyword>
<keyword evidence="10" id="KW-0325">Glycoprotein</keyword>
<dbReference type="GO" id="GO:0016887">
    <property type="term" value="F:ATP hydrolysis activity"/>
    <property type="evidence" value="ECO:0007669"/>
    <property type="project" value="InterPro"/>
</dbReference>
<keyword evidence="7" id="KW-0067">ATP-binding</keyword>
<comment type="subcellular location">
    <subcellularLocation>
        <location evidence="1">Membrane</location>
        <topology evidence="1">Multi-pass membrane protein</topology>
    </subcellularLocation>
</comment>
<dbReference type="Gene3D" id="1.20.1560.10">
    <property type="entry name" value="ABC transporter type 1, transmembrane domain"/>
    <property type="match status" value="2"/>
</dbReference>
<dbReference type="GO" id="GO:0016020">
    <property type="term" value="C:membrane"/>
    <property type="evidence" value="ECO:0007669"/>
    <property type="project" value="UniProtKB-SubCell"/>
</dbReference>
<feature type="region of interest" description="Disordered" evidence="11">
    <location>
        <begin position="358"/>
        <end position="392"/>
    </location>
</feature>
<dbReference type="Pfam" id="PF00005">
    <property type="entry name" value="ABC_tran"/>
    <property type="match status" value="2"/>
</dbReference>
<dbReference type="GeneID" id="85307820"/>
<feature type="transmembrane region" description="Helical" evidence="12">
    <location>
        <begin position="97"/>
        <end position="115"/>
    </location>
</feature>
<feature type="domain" description="ABC transporter" evidence="13">
    <location>
        <begin position="612"/>
        <end position="863"/>
    </location>
</feature>
<accession>A0AAJ0BZF1</accession>
<sequence length="1568" mass="172589">MTRNDSMLATVATGLTVIALCSIPSATSFVLQLSKKEKKTNEIYEDRDGKATAESMEAFSARVPKALILLFASVGTGLSVALGILSTSDEELALENWLSVGAWAALLFQAVVIASSRKFVQAYNLGIYTFFSSVVLAGILLTQGTAVAELDLYNHPASFALRASELALAVFLAFAGLAIPRRPDVFYNGQLVDQMYTVTAFSRFHFSWALSVLGVARRKKTLDMADLARPNQYTRADAVTDDWKSHDFTQPLWVSLVLAHKREFALQWILTLGTSILNFAPQWVILQLLRILEARHGDDQKYELDVWVWVVWLGVAIIAQSWLESYVFWMSWSELAIPIRAQLASLIFEKAMRRKDVKGSGSSSKKAQVSESPEATVGQTTASDTPEVDEATELKKTKQSTVNLIGVDGKRVSDFSSFQNMFPGSIFKLVVSLTFLVHLLGWKALLAGFLAMFAILPFNIYFSKKYAAAQDRLMKVRDEKMEVVTEALQGIRQIKFSALEPEWEDKVNAVRERELKSVWEVFMCDTALIGCWITSPILLAAISLAVYAVLTGSLLPSVAFVSLGVFKALEVTLSVVPELTTDLLDSWVSLKRIEEYLNSPEVSAVAKSGPEVAFEGATIAWPADEEIEDSERFILRDVTVTFPKGELSVISGKTGTGKSLMLSAILGEADVLGGNLYIPKAPQLHDRHDSKANKANWIIPGAIAYVAQIPWIENASIRDNILFGLPFDEDRYAKTVSVCALKKDLVMLTDGEHTEIGANGINLSGGQKWRVTLARAIYSRAGILVLDDIFSAVDAHVGRHIFEKCLTGELATGRTRILVTHHVALCESRTKYLVELGDGGVMHAGLLSDLQEDGTLMKIKSHEQTAEEIEADEVPTAVNSDDSIDGEEGVTGDDVTGDTLKKVDSKSAARKFVEEETREQGAVRKHVYATYLQDSGGWGFWIVALLIYLVVQTFTIGRSWWLRIWTGEDVRESVNALQTLDASSERGYAYAFGLQQTSIHSSSGPVLEGHHGLTFYLGIYVALSIASSLIGTFKFFYIYLGSVRASRRLFAKLNFTILRAPLRWLDTVPVGRVLNRFTADFNVIDSQLANSVGFGANAFLSLLGVVVASLFVSPYIVLLAALLLVIALYYAVLYLNGARPVKRLESTTKSPVFEQFSSALTGVATIRGFDKAQVYVERMYRKIDDYSAASWHLWLFNRWMGWRMALVGSLFASFVSILILLTPGIDSALAGFALAFALEFSSCVIWTLRFYANVELNMNAAERIIEYTELPTESLGGKHPPAAWPTEGRIEVDDLVVGYAPDLPPVLKGLTFTVNRKERVGVVGRTGAGKSSLTLALFRFLEARSGSIYIDGQDISKIMLHDLRSRLAIIPQDPVLFSGTIRSNLDPFDQHSDAELRDCLERVHLVSNSAPTSGDVTPTNATGPNSPTPTVVAKNSNVFEDLGSPVSEGGLNLSQGQRQLLCLARAIVSRPRVMVLDEATSAVDMHTDALIQRSIRDEFTEATLLVIAHRLSTIADFDRILVLSDGRVAEYGTPRELWEKGADEGIFRGMCEESGERDKLRGIVFGTE</sequence>
<dbReference type="InterPro" id="IPR036640">
    <property type="entry name" value="ABC1_TM_sf"/>
</dbReference>
<dbReference type="EMBL" id="MU839009">
    <property type="protein sequence ID" value="KAK1767125.1"/>
    <property type="molecule type" value="Genomic_DNA"/>
</dbReference>
<evidence type="ECO:0000313" key="15">
    <source>
        <dbReference type="EMBL" id="KAK1767125.1"/>
    </source>
</evidence>
<feature type="transmembrane region" description="Helical" evidence="12">
    <location>
        <begin position="1115"/>
        <end position="1135"/>
    </location>
</feature>
<evidence type="ECO:0000256" key="6">
    <source>
        <dbReference type="ARBA" id="ARBA00022741"/>
    </source>
</evidence>
<dbReference type="FunFam" id="3.40.50.300:FF:000610">
    <property type="entry name" value="Multidrug resistance-associated ABC transporter"/>
    <property type="match status" value="1"/>
</dbReference>
<evidence type="ECO:0000256" key="8">
    <source>
        <dbReference type="ARBA" id="ARBA00022989"/>
    </source>
</evidence>
<keyword evidence="4 12" id="KW-0812">Transmembrane</keyword>
<evidence type="ECO:0000256" key="4">
    <source>
        <dbReference type="ARBA" id="ARBA00022692"/>
    </source>
</evidence>
<dbReference type="Gene3D" id="3.40.50.300">
    <property type="entry name" value="P-loop containing nucleotide triphosphate hydrolases"/>
    <property type="match status" value="2"/>
</dbReference>
<feature type="transmembrane region" description="Helical" evidence="12">
    <location>
        <begin position="1015"/>
        <end position="1040"/>
    </location>
</feature>
<feature type="transmembrane region" description="Helical" evidence="12">
    <location>
        <begin position="127"/>
        <end position="147"/>
    </location>
</feature>
<feature type="compositionally biased region" description="Acidic residues" evidence="11">
    <location>
        <begin position="882"/>
        <end position="891"/>
    </location>
</feature>
<keyword evidence="5" id="KW-0677">Repeat</keyword>
<dbReference type="InterPro" id="IPR017871">
    <property type="entry name" value="ABC_transporter-like_CS"/>
</dbReference>
<comment type="caution">
    <text evidence="15">The sequence shown here is derived from an EMBL/GenBank/DDBJ whole genome shotgun (WGS) entry which is preliminary data.</text>
</comment>
<dbReference type="PROSITE" id="PS00211">
    <property type="entry name" value="ABC_TRANSPORTER_1"/>
    <property type="match status" value="1"/>
</dbReference>
<proteinExistence type="inferred from homology"/>
<feature type="transmembrane region" description="Helical" evidence="12">
    <location>
        <begin position="938"/>
        <end position="961"/>
    </location>
</feature>
<keyword evidence="8 12" id="KW-1133">Transmembrane helix</keyword>
<evidence type="ECO:0000256" key="12">
    <source>
        <dbReference type="SAM" id="Phobius"/>
    </source>
</evidence>
<feature type="transmembrane region" description="Helical" evidence="12">
    <location>
        <begin position="518"/>
        <end position="538"/>
    </location>
</feature>
<dbReference type="CDD" id="cd18596">
    <property type="entry name" value="ABC_6TM_VMR1_D1_like"/>
    <property type="match status" value="1"/>
</dbReference>
<comment type="similarity">
    <text evidence="2">Belongs to the ABC transporter superfamily. ABCC family. Conjugate transporter (TC 3.A.1.208) subfamily.</text>
</comment>
<dbReference type="SMART" id="SM00382">
    <property type="entry name" value="AAA"/>
    <property type="match status" value="2"/>
</dbReference>
<evidence type="ECO:0000259" key="14">
    <source>
        <dbReference type="PROSITE" id="PS50929"/>
    </source>
</evidence>
<feature type="domain" description="ABC transmembrane type-1" evidence="14">
    <location>
        <begin position="942"/>
        <end position="1256"/>
    </location>
</feature>
<feature type="transmembrane region" description="Helical" evidence="12">
    <location>
        <begin position="265"/>
        <end position="286"/>
    </location>
</feature>
<organism evidence="15 16">
    <name type="scientific">Phialemonium atrogriseum</name>
    <dbReference type="NCBI Taxonomy" id="1093897"/>
    <lineage>
        <taxon>Eukaryota</taxon>
        <taxon>Fungi</taxon>
        <taxon>Dikarya</taxon>
        <taxon>Ascomycota</taxon>
        <taxon>Pezizomycotina</taxon>
        <taxon>Sordariomycetes</taxon>
        <taxon>Sordariomycetidae</taxon>
        <taxon>Cephalothecales</taxon>
        <taxon>Cephalothecaceae</taxon>
        <taxon>Phialemonium</taxon>
    </lineage>
</organism>
<feature type="compositionally biased region" description="Polar residues" evidence="11">
    <location>
        <begin position="367"/>
        <end position="384"/>
    </location>
</feature>
<evidence type="ECO:0000256" key="9">
    <source>
        <dbReference type="ARBA" id="ARBA00023136"/>
    </source>
</evidence>
<name>A0AAJ0BZF1_9PEZI</name>